<comment type="caution">
    <text evidence="1">The sequence shown here is derived from an EMBL/GenBank/DDBJ whole genome shotgun (WGS) entry which is preliminary data.</text>
</comment>
<protein>
    <submittedName>
        <fullName evidence="1">Uncharacterized protein</fullName>
    </submittedName>
</protein>
<dbReference type="CDD" id="cd06223">
    <property type="entry name" value="PRTases_typeI"/>
    <property type="match status" value="1"/>
</dbReference>
<dbReference type="EMBL" id="MFHT01000022">
    <property type="protein sequence ID" value="OGF77314.1"/>
    <property type="molecule type" value="Genomic_DNA"/>
</dbReference>
<evidence type="ECO:0000313" key="2">
    <source>
        <dbReference type="Proteomes" id="UP000177723"/>
    </source>
</evidence>
<accession>A0A1F5WNY4</accession>
<dbReference type="Gene3D" id="3.40.50.2020">
    <property type="match status" value="1"/>
</dbReference>
<dbReference type="InterPro" id="IPR000836">
    <property type="entry name" value="PRTase_dom"/>
</dbReference>
<name>A0A1F5WNY4_9BACT</name>
<evidence type="ECO:0000313" key="1">
    <source>
        <dbReference type="EMBL" id="OGF77314.1"/>
    </source>
</evidence>
<gene>
    <name evidence="1" type="ORF">A3F23_00475</name>
</gene>
<organism evidence="1 2">
    <name type="scientific">Candidatus Giovannonibacteria bacterium RIFCSPHIGHO2_12_FULL_43_15</name>
    <dbReference type="NCBI Taxonomy" id="1798341"/>
    <lineage>
        <taxon>Bacteria</taxon>
        <taxon>Candidatus Giovannoniibacteriota</taxon>
    </lineage>
</organism>
<proteinExistence type="predicted"/>
<dbReference type="InterPro" id="IPR029057">
    <property type="entry name" value="PRTase-like"/>
</dbReference>
<dbReference type="SUPFAM" id="SSF53271">
    <property type="entry name" value="PRTase-like"/>
    <property type="match status" value="1"/>
</dbReference>
<sequence length="337" mass="37770">MKSQDAEADHSHSEYIITCDLGNNIARLRHASLKTPKPNDPFFKEFQKEIAHRIESALPKVRVRTINMEDLAEEILEKALEKKSLLKNAAVISTCVEIAAPRRGHTIEINRIVDLNGKILGLGSRPGHPTIDVQIEGILSLAGRQPVVLVEDGSFTGNTICYILKKLRERGLTVDAIVLGIGFPKALENIARVFNGEVHTVEKFNHLIDWMPDHDFFPFSPNCGRVFGIRLADGEIFPFYTNDGASYCFPYNSPFGRLTDWASVPKEAVVSLSLFCLSQAIELFQRLEKMNDKRIRIADLREVKPAVSIPISVGQRELPRTNTRIIDLLNDACQELS</sequence>
<dbReference type="Proteomes" id="UP000177723">
    <property type="component" value="Unassembled WGS sequence"/>
</dbReference>
<dbReference type="AlphaFoldDB" id="A0A1F5WNY4"/>
<reference evidence="1 2" key="1">
    <citation type="journal article" date="2016" name="Nat. Commun.">
        <title>Thousands of microbial genomes shed light on interconnected biogeochemical processes in an aquifer system.</title>
        <authorList>
            <person name="Anantharaman K."/>
            <person name="Brown C.T."/>
            <person name="Hug L.A."/>
            <person name="Sharon I."/>
            <person name="Castelle C.J."/>
            <person name="Probst A.J."/>
            <person name="Thomas B.C."/>
            <person name="Singh A."/>
            <person name="Wilkins M.J."/>
            <person name="Karaoz U."/>
            <person name="Brodie E.L."/>
            <person name="Williams K.H."/>
            <person name="Hubbard S.S."/>
            <person name="Banfield J.F."/>
        </authorList>
    </citation>
    <scope>NUCLEOTIDE SEQUENCE [LARGE SCALE GENOMIC DNA]</scope>
</reference>